<gene>
    <name evidence="8" type="primary">purQ</name>
    <name evidence="9" type="ORF">H4683_003743</name>
</gene>
<dbReference type="InterPro" id="IPR010075">
    <property type="entry name" value="PRibForGlyAmidine_synth_PurQ"/>
</dbReference>
<dbReference type="RefSeq" id="WP_192600248.1">
    <property type="nucleotide sequence ID" value="NZ_JADBEL010000031.1"/>
</dbReference>
<dbReference type="EMBL" id="JADBEL010000031">
    <property type="protein sequence ID" value="MBE1556618.1"/>
    <property type="molecule type" value="Genomic_DNA"/>
</dbReference>
<protein>
    <recommendedName>
        <fullName evidence="8">Phosphoribosylformylglycinamidine synthase subunit PurQ</fullName>
        <shortName evidence="8">FGAM synthase</shortName>
        <ecNumber evidence="8">6.3.5.3</ecNumber>
    </recommendedName>
    <alternativeName>
        <fullName evidence="8">Formylglycinamide ribonucleotide amidotransferase subunit I</fullName>
        <shortName evidence="8">FGAR amidotransferase I</shortName>
        <shortName evidence="8">FGAR-AT I</shortName>
    </alternativeName>
    <alternativeName>
        <fullName evidence="8">Glutaminase PurQ</fullName>
        <ecNumber evidence="8">3.5.1.2</ecNumber>
    </alternativeName>
    <alternativeName>
        <fullName evidence="8">Phosphoribosylformylglycinamidine synthase subunit I</fullName>
    </alternativeName>
</protein>
<comment type="caution">
    <text evidence="9">The sequence shown here is derived from an EMBL/GenBank/DDBJ whole genome shotgun (WGS) entry which is preliminary data.</text>
</comment>
<dbReference type="GO" id="GO:0006189">
    <property type="term" value="P:'de novo' IMP biosynthetic process"/>
    <property type="evidence" value="ECO:0007669"/>
    <property type="project" value="UniProtKB-UniRule"/>
</dbReference>
<dbReference type="PANTHER" id="PTHR47552:SF1">
    <property type="entry name" value="PHOSPHORIBOSYLFORMYLGLYCINAMIDINE SYNTHASE SUBUNIT PURQ"/>
    <property type="match status" value="1"/>
</dbReference>
<reference evidence="9" key="1">
    <citation type="submission" date="2020-10" db="EMBL/GenBank/DDBJ databases">
        <title>Genomic Encyclopedia of Type Strains, Phase IV (KMG-IV): sequencing the most valuable type-strain genomes for metagenomic binning, comparative biology and taxonomic classification.</title>
        <authorList>
            <person name="Goeker M."/>
        </authorList>
    </citation>
    <scope>NUCLEOTIDE SEQUENCE</scope>
    <source>
        <strain evidence="9">DSM 13886</strain>
    </source>
</reference>
<dbReference type="PIRSF" id="PIRSF001586">
    <property type="entry name" value="FGAM_synth_I"/>
    <property type="match status" value="1"/>
</dbReference>
<keyword evidence="10" id="KW-1185">Reference proteome</keyword>
<evidence type="ECO:0000256" key="1">
    <source>
        <dbReference type="ARBA" id="ARBA00022490"/>
    </source>
</evidence>
<organism evidence="9 10">
    <name type="scientific">Sporosarcina limicola</name>
    <dbReference type="NCBI Taxonomy" id="34101"/>
    <lineage>
        <taxon>Bacteria</taxon>
        <taxon>Bacillati</taxon>
        <taxon>Bacillota</taxon>
        <taxon>Bacilli</taxon>
        <taxon>Bacillales</taxon>
        <taxon>Caryophanaceae</taxon>
        <taxon>Sporosarcina</taxon>
    </lineage>
</organism>
<evidence type="ECO:0000256" key="5">
    <source>
        <dbReference type="ARBA" id="ARBA00022801"/>
    </source>
</evidence>
<keyword evidence="5 8" id="KW-0378">Hydrolase</keyword>
<keyword evidence="1 8" id="KW-0963">Cytoplasm</keyword>
<comment type="subcellular location">
    <subcellularLocation>
        <location evidence="8">Cytoplasm</location>
    </subcellularLocation>
</comment>
<comment type="function">
    <text evidence="8">Part of the phosphoribosylformylglycinamidine synthase complex involved in the purines biosynthetic pathway. Catalyzes the ATP-dependent conversion of formylglycinamide ribonucleotide (FGAR) and glutamine to yield formylglycinamidine ribonucleotide (FGAM) and glutamate. The FGAM synthase complex is composed of three subunits. PurQ produces an ammonia molecule by converting glutamine to glutamate. PurL transfers the ammonia molecule to FGAR to form FGAM in an ATP-dependent manner. PurS interacts with PurQ and PurL and is thought to assist in the transfer of the ammonia molecule from PurQ to PurL.</text>
</comment>
<dbReference type="NCBIfam" id="NF002957">
    <property type="entry name" value="PRK03619.1"/>
    <property type="match status" value="1"/>
</dbReference>
<dbReference type="GO" id="GO:0005737">
    <property type="term" value="C:cytoplasm"/>
    <property type="evidence" value="ECO:0007669"/>
    <property type="project" value="UniProtKB-SubCell"/>
</dbReference>
<keyword evidence="3 8" id="KW-0547">Nucleotide-binding</keyword>
<dbReference type="GO" id="GO:0005524">
    <property type="term" value="F:ATP binding"/>
    <property type="evidence" value="ECO:0007669"/>
    <property type="project" value="UniProtKB-KW"/>
</dbReference>
<proteinExistence type="inferred from homology"/>
<dbReference type="SMART" id="SM01211">
    <property type="entry name" value="GATase_5"/>
    <property type="match status" value="1"/>
</dbReference>
<feature type="active site" evidence="8">
    <location>
        <position position="197"/>
    </location>
</feature>
<comment type="catalytic activity">
    <reaction evidence="8">
        <text>N(2)-formyl-N(1)-(5-phospho-beta-D-ribosyl)glycinamide + L-glutamine + ATP + H2O = 2-formamido-N(1)-(5-O-phospho-beta-D-ribosyl)acetamidine + L-glutamate + ADP + phosphate + H(+)</text>
        <dbReference type="Rhea" id="RHEA:17129"/>
        <dbReference type="ChEBI" id="CHEBI:15377"/>
        <dbReference type="ChEBI" id="CHEBI:15378"/>
        <dbReference type="ChEBI" id="CHEBI:29985"/>
        <dbReference type="ChEBI" id="CHEBI:30616"/>
        <dbReference type="ChEBI" id="CHEBI:43474"/>
        <dbReference type="ChEBI" id="CHEBI:58359"/>
        <dbReference type="ChEBI" id="CHEBI:147286"/>
        <dbReference type="ChEBI" id="CHEBI:147287"/>
        <dbReference type="ChEBI" id="CHEBI:456216"/>
        <dbReference type="EC" id="6.3.5.3"/>
    </reaction>
</comment>
<accession>A0A927MMD0</accession>
<keyword evidence="7 8" id="KW-0315">Glutamine amidotransferase</keyword>
<dbReference type="NCBIfam" id="TIGR01737">
    <property type="entry name" value="FGAM_synth_I"/>
    <property type="match status" value="1"/>
</dbReference>
<comment type="catalytic activity">
    <reaction evidence="8">
        <text>L-glutamine + H2O = L-glutamate + NH4(+)</text>
        <dbReference type="Rhea" id="RHEA:15889"/>
        <dbReference type="ChEBI" id="CHEBI:15377"/>
        <dbReference type="ChEBI" id="CHEBI:28938"/>
        <dbReference type="ChEBI" id="CHEBI:29985"/>
        <dbReference type="ChEBI" id="CHEBI:58359"/>
        <dbReference type="EC" id="3.5.1.2"/>
    </reaction>
</comment>
<name>A0A927MMD0_9BACL</name>
<keyword evidence="4 8" id="KW-0658">Purine biosynthesis</keyword>
<evidence type="ECO:0000256" key="2">
    <source>
        <dbReference type="ARBA" id="ARBA00022598"/>
    </source>
</evidence>
<keyword evidence="2 8" id="KW-0436">Ligase</keyword>
<comment type="pathway">
    <text evidence="8">Purine metabolism; IMP biosynthesis via de novo pathway; 5-amino-1-(5-phospho-D-ribosyl)imidazole from N(2)-formyl-N(1)-(5-phospho-D-ribosyl)glycinamide: step 1/2.</text>
</comment>
<dbReference type="GO" id="GO:0004642">
    <property type="term" value="F:phosphoribosylformylglycinamidine synthase activity"/>
    <property type="evidence" value="ECO:0007669"/>
    <property type="project" value="UniProtKB-UniRule"/>
</dbReference>
<dbReference type="EC" id="6.3.5.3" evidence="8"/>
<dbReference type="Proteomes" id="UP000658225">
    <property type="component" value="Unassembled WGS sequence"/>
</dbReference>
<dbReference type="InterPro" id="IPR029062">
    <property type="entry name" value="Class_I_gatase-like"/>
</dbReference>
<evidence type="ECO:0000256" key="3">
    <source>
        <dbReference type="ARBA" id="ARBA00022741"/>
    </source>
</evidence>
<comment type="subunit">
    <text evidence="8">Part of the FGAM synthase complex composed of 1 PurL, 1 PurQ and 2 PurS subunits.</text>
</comment>
<evidence type="ECO:0000256" key="8">
    <source>
        <dbReference type="HAMAP-Rule" id="MF_00421"/>
    </source>
</evidence>
<dbReference type="PROSITE" id="PS51273">
    <property type="entry name" value="GATASE_TYPE_1"/>
    <property type="match status" value="1"/>
</dbReference>
<evidence type="ECO:0000256" key="7">
    <source>
        <dbReference type="ARBA" id="ARBA00022962"/>
    </source>
</evidence>
<dbReference type="PANTHER" id="PTHR47552">
    <property type="entry name" value="PHOSPHORIBOSYLFORMYLGLYCINAMIDINE SYNTHASE SUBUNIT PURQ"/>
    <property type="match status" value="1"/>
</dbReference>
<evidence type="ECO:0000256" key="4">
    <source>
        <dbReference type="ARBA" id="ARBA00022755"/>
    </source>
</evidence>
<evidence type="ECO:0000256" key="6">
    <source>
        <dbReference type="ARBA" id="ARBA00022840"/>
    </source>
</evidence>
<dbReference type="Pfam" id="PF13507">
    <property type="entry name" value="GATase_5"/>
    <property type="match status" value="1"/>
</dbReference>
<dbReference type="HAMAP" id="MF_00421">
    <property type="entry name" value="PurQ"/>
    <property type="match status" value="1"/>
</dbReference>
<dbReference type="Gene3D" id="3.40.50.880">
    <property type="match status" value="1"/>
</dbReference>
<sequence>MKFAILVFPGSGCDIDMYHAVKDVIGNEAEYVGHMEADLERFDAVLIPTGASYGDYLRPGALAQTSPAIDSLKAFAASGKPVLGVGNGFQILTEAGLLPGAFLRNKGLKFRSGKAVLTVQNIDTPFTADYKNGQQITLPFAHQYGNYFLDEGTVSELKQSNRIVFTYADSNVDGSTEAIAGVLNEQGNVLGMMPLPERAVEEIIGGTDGLPLFNSILKRWSENNVSNV</sequence>
<evidence type="ECO:0000313" key="9">
    <source>
        <dbReference type="EMBL" id="MBE1556618.1"/>
    </source>
</evidence>
<keyword evidence="6 8" id="KW-0067">ATP-binding</keyword>
<comment type="caution">
    <text evidence="8">Lacks conserved residue(s) required for the propagation of feature annotation.</text>
</comment>
<evidence type="ECO:0000313" key="10">
    <source>
        <dbReference type="Proteomes" id="UP000658225"/>
    </source>
</evidence>
<dbReference type="EC" id="3.5.1.2" evidence="8"/>
<dbReference type="GO" id="GO:0004359">
    <property type="term" value="F:glutaminase activity"/>
    <property type="evidence" value="ECO:0007669"/>
    <property type="project" value="UniProtKB-EC"/>
</dbReference>
<dbReference type="AlphaFoldDB" id="A0A927MMD0"/>
<dbReference type="SUPFAM" id="SSF52317">
    <property type="entry name" value="Class I glutamine amidotransferase-like"/>
    <property type="match status" value="1"/>
</dbReference>